<keyword evidence="2" id="KW-0472">Membrane</keyword>
<proteinExistence type="predicted"/>
<name>A0AAE0KEF0_9PEZI</name>
<evidence type="ECO:0000256" key="3">
    <source>
        <dbReference type="SAM" id="SignalP"/>
    </source>
</evidence>
<accession>A0AAE0KEF0</accession>
<sequence>MARLLLLTAAVGLASAQITRAPSFEGLYIHPEDQAVETLNCGSDETFVMSSTYAACCADKNACNFPVGCSDRVITSRFGNSATCSVGNNCFTMTVYASFPSAADSWLAFGCAANWPATVAYRDIGVYDPLSPPPSTTSGSQKPTSSPSASSGADISQSGPTASSTSSSAPTAAADTGSQADKDSSSQPKVQPWMAGVIVGAIAAVGAVGFMGYWLGTRKARRKSRMLKRSPLVVGELPAGNYSNFGRNNDNNNNGSAPGSRGFFHGDDNNYALSLREVEGDSPDTLVEAESGGMSPKMGGTAYQFESPVPGYAEHIPPRHTGATPELPADTLKDSKRWL</sequence>
<feature type="region of interest" description="Disordered" evidence="1">
    <location>
        <begin position="131"/>
        <end position="188"/>
    </location>
</feature>
<keyword evidence="3" id="KW-0732">Signal</keyword>
<keyword evidence="5" id="KW-1185">Reference proteome</keyword>
<feature type="compositionally biased region" description="Low complexity" evidence="1">
    <location>
        <begin position="136"/>
        <end position="178"/>
    </location>
</feature>
<keyword evidence="2" id="KW-0812">Transmembrane</keyword>
<feature type="compositionally biased region" description="Low complexity" evidence="1">
    <location>
        <begin position="243"/>
        <end position="260"/>
    </location>
</feature>
<evidence type="ECO:0000256" key="1">
    <source>
        <dbReference type="SAM" id="MobiDB-lite"/>
    </source>
</evidence>
<feature type="transmembrane region" description="Helical" evidence="2">
    <location>
        <begin position="193"/>
        <end position="216"/>
    </location>
</feature>
<dbReference type="AlphaFoldDB" id="A0AAE0KEF0"/>
<evidence type="ECO:0008006" key="6">
    <source>
        <dbReference type="Google" id="ProtNLM"/>
    </source>
</evidence>
<feature type="signal peptide" evidence="3">
    <location>
        <begin position="1"/>
        <end position="16"/>
    </location>
</feature>
<organism evidence="4 5">
    <name type="scientific">Podospora didyma</name>
    <dbReference type="NCBI Taxonomy" id="330526"/>
    <lineage>
        <taxon>Eukaryota</taxon>
        <taxon>Fungi</taxon>
        <taxon>Dikarya</taxon>
        <taxon>Ascomycota</taxon>
        <taxon>Pezizomycotina</taxon>
        <taxon>Sordariomycetes</taxon>
        <taxon>Sordariomycetidae</taxon>
        <taxon>Sordariales</taxon>
        <taxon>Podosporaceae</taxon>
        <taxon>Podospora</taxon>
    </lineage>
</organism>
<comment type="caution">
    <text evidence="4">The sequence shown here is derived from an EMBL/GenBank/DDBJ whole genome shotgun (WGS) entry which is preliminary data.</text>
</comment>
<dbReference type="Proteomes" id="UP001285441">
    <property type="component" value="Unassembled WGS sequence"/>
</dbReference>
<feature type="region of interest" description="Disordered" evidence="1">
    <location>
        <begin position="286"/>
        <end position="339"/>
    </location>
</feature>
<protein>
    <recommendedName>
        <fullName evidence="6">Mid2 domain-containing protein</fullName>
    </recommendedName>
</protein>
<reference evidence="4" key="1">
    <citation type="journal article" date="2023" name="Mol. Phylogenet. Evol.">
        <title>Genome-scale phylogeny and comparative genomics of the fungal order Sordariales.</title>
        <authorList>
            <person name="Hensen N."/>
            <person name="Bonometti L."/>
            <person name="Westerberg I."/>
            <person name="Brannstrom I.O."/>
            <person name="Guillou S."/>
            <person name="Cros-Aarteil S."/>
            <person name="Calhoun S."/>
            <person name="Haridas S."/>
            <person name="Kuo A."/>
            <person name="Mondo S."/>
            <person name="Pangilinan J."/>
            <person name="Riley R."/>
            <person name="LaButti K."/>
            <person name="Andreopoulos B."/>
            <person name="Lipzen A."/>
            <person name="Chen C."/>
            <person name="Yan M."/>
            <person name="Daum C."/>
            <person name="Ng V."/>
            <person name="Clum A."/>
            <person name="Steindorff A."/>
            <person name="Ohm R.A."/>
            <person name="Martin F."/>
            <person name="Silar P."/>
            <person name="Natvig D.O."/>
            <person name="Lalanne C."/>
            <person name="Gautier V."/>
            <person name="Ament-Velasquez S.L."/>
            <person name="Kruys A."/>
            <person name="Hutchinson M.I."/>
            <person name="Powell A.J."/>
            <person name="Barry K."/>
            <person name="Miller A.N."/>
            <person name="Grigoriev I.V."/>
            <person name="Debuchy R."/>
            <person name="Gladieux P."/>
            <person name="Hiltunen Thoren M."/>
            <person name="Johannesson H."/>
        </authorList>
    </citation>
    <scope>NUCLEOTIDE SEQUENCE</scope>
    <source>
        <strain evidence="4">CBS 232.78</strain>
    </source>
</reference>
<dbReference type="EMBL" id="JAULSW010000007">
    <property type="protein sequence ID" value="KAK3374647.1"/>
    <property type="molecule type" value="Genomic_DNA"/>
</dbReference>
<evidence type="ECO:0000313" key="5">
    <source>
        <dbReference type="Proteomes" id="UP001285441"/>
    </source>
</evidence>
<evidence type="ECO:0000313" key="4">
    <source>
        <dbReference type="EMBL" id="KAK3374647.1"/>
    </source>
</evidence>
<keyword evidence="2" id="KW-1133">Transmembrane helix</keyword>
<feature type="region of interest" description="Disordered" evidence="1">
    <location>
        <begin position="243"/>
        <end position="264"/>
    </location>
</feature>
<feature type="chain" id="PRO_5042200020" description="Mid2 domain-containing protein" evidence="3">
    <location>
        <begin position="17"/>
        <end position="339"/>
    </location>
</feature>
<evidence type="ECO:0000256" key="2">
    <source>
        <dbReference type="SAM" id="Phobius"/>
    </source>
</evidence>
<gene>
    <name evidence="4" type="ORF">B0H63DRAFT_452496</name>
</gene>
<reference evidence="4" key="2">
    <citation type="submission" date="2023-06" db="EMBL/GenBank/DDBJ databases">
        <authorList>
            <consortium name="Lawrence Berkeley National Laboratory"/>
            <person name="Haridas S."/>
            <person name="Hensen N."/>
            <person name="Bonometti L."/>
            <person name="Westerberg I."/>
            <person name="Brannstrom I.O."/>
            <person name="Guillou S."/>
            <person name="Cros-Aarteil S."/>
            <person name="Calhoun S."/>
            <person name="Kuo A."/>
            <person name="Mondo S."/>
            <person name="Pangilinan J."/>
            <person name="Riley R."/>
            <person name="LaButti K."/>
            <person name="Andreopoulos B."/>
            <person name="Lipzen A."/>
            <person name="Chen C."/>
            <person name="Yanf M."/>
            <person name="Daum C."/>
            <person name="Ng V."/>
            <person name="Clum A."/>
            <person name="Steindorff A."/>
            <person name="Ohm R."/>
            <person name="Martin F."/>
            <person name="Silar P."/>
            <person name="Natvig D."/>
            <person name="Lalanne C."/>
            <person name="Gautier V."/>
            <person name="Ament-velasquez S.L."/>
            <person name="Kruys A."/>
            <person name="Hutchinson M.I."/>
            <person name="Powell A.J."/>
            <person name="Barry K."/>
            <person name="Miller A.N."/>
            <person name="Grigoriev I.V."/>
            <person name="Debuchy R."/>
            <person name="Gladieux P."/>
            <person name="Thoren M.H."/>
            <person name="Johannesson H."/>
        </authorList>
    </citation>
    <scope>NUCLEOTIDE SEQUENCE</scope>
    <source>
        <strain evidence="4">CBS 232.78</strain>
    </source>
</reference>